<evidence type="ECO:0000256" key="1">
    <source>
        <dbReference type="SAM" id="MobiDB-lite"/>
    </source>
</evidence>
<evidence type="ECO:0008006" key="4">
    <source>
        <dbReference type="Google" id="ProtNLM"/>
    </source>
</evidence>
<dbReference type="Pfam" id="PF13479">
    <property type="entry name" value="AAA_24"/>
    <property type="match status" value="1"/>
</dbReference>
<dbReference type="SUPFAM" id="SSF52540">
    <property type="entry name" value="P-loop containing nucleoside triphosphate hydrolases"/>
    <property type="match status" value="1"/>
</dbReference>
<protein>
    <recommendedName>
        <fullName evidence="4">AAA domain-containing protein</fullName>
    </recommendedName>
</protein>
<proteinExistence type="predicted"/>
<evidence type="ECO:0000313" key="2">
    <source>
        <dbReference type="EMBL" id="NYD26038.1"/>
    </source>
</evidence>
<dbReference type="Proteomes" id="UP000586095">
    <property type="component" value="Unassembled WGS sequence"/>
</dbReference>
<dbReference type="AlphaFoldDB" id="A0A852R512"/>
<feature type="region of interest" description="Disordered" evidence="1">
    <location>
        <begin position="1"/>
        <end position="37"/>
    </location>
</feature>
<sequence length="287" mass="31138">MTSVQMPADPSKKPDVIGAAKTAAKPGPPPALATRKPSGLPSWPVILLAGREKTGKSYHAALASSSALIGRTLWLGFGEKDPDEYGAIPGARFEIVEYDGTLSGLQAFARAAVAQPQEDGKPNLIIVDSGTVIWDTLRDKATWMARQRGSINKNTQEPIVGMDLWNHVTGEWNALLRTLRSHNGPVIITARMDTTTVMNDRGQPTPVKEDKVKGQRNLAYDVDAIIEMPSRGRATLTGARSVLHKLPERMDIEDFDTKGIDWLWRSLGLDKHAAAQAVYTEAAPVDG</sequence>
<dbReference type="InterPro" id="IPR027417">
    <property type="entry name" value="P-loop_NTPase"/>
</dbReference>
<gene>
    <name evidence="2" type="ORF">BJ960_000841</name>
</gene>
<organism evidence="2 3">
    <name type="scientific">Leucobacter aridicollis</name>
    <dbReference type="NCBI Taxonomy" id="283878"/>
    <lineage>
        <taxon>Bacteria</taxon>
        <taxon>Bacillati</taxon>
        <taxon>Actinomycetota</taxon>
        <taxon>Actinomycetes</taxon>
        <taxon>Micrococcales</taxon>
        <taxon>Microbacteriaceae</taxon>
        <taxon>Leucobacter</taxon>
    </lineage>
</organism>
<accession>A0A852R512</accession>
<keyword evidence="3" id="KW-1185">Reference proteome</keyword>
<comment type="caution">
    <text evidence="2">The sequence shown here is derived from an EMBL/GenBank/DDBJ whole genome shotgun (WGS) entry which is preliminary data.</text>
</comment>
<reference evidence="2 3" key="1">
    <citation type="submission" date="2020-07" db="EMBL/GenBank/DDBJ databases">
        <title>Sequencing the genomes of 1000 actinobacteria strains.</title>
        <authorList>
            <person name="Klenk H.-P."/>
        </authorList>
    </citation>
    <scope>NUCLEOTIDE SEQUENCE [LARGE SCALE GENOMIC DNA]</scope>
    <source>
        <strain evidence="2 3">DSM 17380</strain>
    </source>
</reference>
<evidence type="ECO:0000313" key="3">
    <source>
        <dbReference type="Proteomes" id="UP000586095"/>
    </source>
</evidence>
<dbReference type="RefSeq" id="WP_185986380.1">
    <property type="nucleotide sequence ID" value="NZ_BAAALZ010000002.1"/>
</dbReference>
<dbReference type="EMBL" id="JACCBD010000001">
    <property type="protein sequence ID" value="NYD26038.1"/>
    <property type="molecule type" value="Genomic_DNA"/>
</dbReference>
<name>A0A852R512_9MICO</name>